<dbReference type="STRING" id="857293.CAAU_0754"/>
<dbReference type="InterPro" id="IPR003594">
    <property type="entry name" value="HATPase_dom"/>
</dbReference>
<evidence type="ECO:0000256" key="9">
    <source>
        <dbReference type="SAM" id="Phobius"/>
    </source>
</evidence>
<dbReference type="CDD" id="cd00075">
    <property type="entry name" value="HATPase"/>
    <property type="match status" value="1"/>
</dbReference>
<dbReference type="SUPFAM" id="SSF55874">
    <property type="entry name" value="ATPase domain of HSP90 chaperone/DNA topoisomerase II/histidine kinase"/>
    <property type="match status" value="1"/>
</dbReference>
<keyword evidence="9" id="KW-0812">Transmembrane</keyword>
<keyword evidence="7" id="KW-0902">Two-component regulatory system</keyword>
<dbReference type="GO" id="GO:0016036">
    <property type="term" value="P:cellular response to phosphate starvation"/>
    <property type="evidence" value="ECO:0007669"/>
    <property type="project" value="TreeGrafter"/>
</dbReference>
<dbReference type="InterPro" id="IPR036097">
    <property type="entry name" value="HisK_dim/P_sf"/>
</dbReference>
<evidence type="ECO:0000256" key="5">
    <source>
        <dbReference type="ARBA" id="ARBA00022679"/>
    </source>
</evidence>
<dbReference type="PANTHER" id="PTHR45453:SF1">
    <property type="entry name" value="PHOSPHATE REGULON SENSOR PROTEIN PHOR"/>
    <property type="match status" value="1"/>
</dbReference>
<evidence type="ECO:0000256" key="8">
    <source>
        <dbReference type="ARBA" id="ARBA00023136"/>
    </source>
</evidence>
<evidence type="ECO:0000313" key="11">
    <source>
        <dbReference type="EMBL" id="CCJ32838.1"/>
    </source>
</evidence>
<dbReference type="Gene3D" id="1.10.287.130">
    <property type="match status" value="1"/>
</dbReference>
<protein>
    <recommendedName>
        <fullName evidence="3">histidine kinase</fullName>
        <ecNumber evidence="3">2.7.13.3</ecNumber>
    </recommendedName>
</protein>
<accession>I7KT31</accession>
<feature type="transmembrane region" description="Helical" evidence="9">
    <location>
        <begin position="139"/>
        <end position="161"/>
    </location>
</feature>
<comment type="caution">
    <text evidence="11">The sequence shown here is derived from an EMBL/GenBank/DDBJ whole genome shotgun (WGS) entry which is preliminary data.</text>
</comment>
<dbReference type="SMART" id="SM00387">
    <property type="entry name" value="HATPase_c"/>
    <property type="match status" value="1"/>
</dbReference>
<dbReference type="PANTHER" id="PTHR45453">
    <property type="entry name" value="PHOSPHATE REGULON SENSOR PROTEIN PHOR"/>
    <property type="match status" value="1"/>
</dbReference>
<dbReference type="Pfam" id="PF02518">
    <property type="entry name" value="HATPase_c"/>
    <property type="match status" value="1"/>
</dbReference>
<dbReference type="EMBL" id="CAKP01000036">
    <property type="protein sequence ID" value="CCJ32838.1"/>
    <property type="molecule type" value="Genomic_DNA"/>
</dbReference>
<dbReference type="Proteomes" id="UP000007652">
    <property type="component" value="Unassembled WGS sequence"/>
</dbReference>
<feature type="domain" description="Histidine kinase" evidence="10">
    <location>
        <begin position="224"/>
        <end position="436"/>
    </location>
</feature>
<proteinExistence type="predicted"/>
<dbReference type="SMART" id="SM00388">
    <property type="entry name" value="HisKA"/>
    <property type="match status" value="1"/>
</dbReference>
<dbReference type="Pfam" id="PF00512">
    <property type="entry name" value="HisKA"/>
    <property type="match status" value="1"/>
</dbReference>
<evidence type="ECO:0000256" key="2">
    <source>
        <dbReference type="ARBA" id="ARBA00004370"/>
    </source>
</evidence>
<dbReference type="GO" id="GO:0004721">
    <property type="term" value="F:phosphoprotein phosphatase activity"/>
    <property type="evidence" value="ECO:0007669"/>
    <property type="project" value="TreeGrafter"/>
</dbReference>
<comment type="subcellular location">
    <subcellularLocation>
        <location evidence="2">Membrane</location>
    </subcellularLocation>
</comment>
<gene>
    <name evidence="11" type="ORF">CAAU_0754</name>
</gene>
<comment type="catalytic activity">
    <reaction evidence="1">
        <text>ATP + protein L-histidine = ADP + protein N-phospho-L-histidine.</text>
        <dbReference type="EC" id="2.7.13.3"/>
    </reaction>
</comment>
<dbReference type="FunFam" id="3.30.565.10:FF:000006">
    <property type="entry name" value="Sensor histidine kinase WalK"/>
    <property type="match status" value="1"/>
</dbReference>
<dbReference type="Gene3D" id="3.30.565.10">
    <property type="entry name" value="Histidine kinase-like ATPase, C-terminal domain"/>
    <property type="match status" value="1"/>
</dbReference>
<dbReference type="PRINTS" id="PR00344">
    <property type="entry name" value="BCTRLSENSOR"/>
</dbReference>
<keyword evidence="8 9" id="KW-0472">Membrane</keyword>
<keyword evidence="6" id="KW-0418">Kinase</keyword>
<dbReference type="InterPro" id="IPR003661">
    <property type="entry name" value="HisK_dim/P_dom"/>
</dbReference>
<evidence type="ECO:0000259" key="10">
    <source>
        <dbReference type="PROSITE" id="PS50109"/>
    </source>
</evidence>
<evidence type="ECO:0000256" key="3">
    <source>
        <dbReference type="ARBA" id="ARBA00012438"/>
    </source>
</evidence>
<dbReference type="InterPro" id="IPR005467">
    <property type="entry name" value="His_kinase_dom"/>
</dbReference>
<evidence type="ECO:0000256" key="4">
    <source>
        <dbReference type="ARBA" id="ARBA00022553"/>
    </source>
</evidence>
<feature type="transmembrane region" description="Helical" evidence="9">
    <location>
        <begin position="6"/>
        <end position="22"/>
    </location>
</feature>
<dbReference type="InterPro" id="IPR004358">
    <property type="entry name" value="Sig_transdc_His_kin-like_C"/>
</dbReference>
<dbReference type="GO" id="GO:0005886">
    <property type="term" value="C:plasma membrane"/>
    <property type="evidence" value="ECO:0007669"/>
    <property type="project" value="TreeGrafter"/>
</dbReference>
<name>I7KT31_9CLOT</name>
<reference evidence="11 12" key="1">
    <citation type="journal article" date="2011" name="J. Bacteriol.">
        <title>Draft genome sequence of Caloramator australicus strain RC3T, a thermoanaerobe from the Great Artesian Basin of Australia.</title>
        <authorList>
            <person name="Ogg C.D."/>
            <person name="Patel B.K.C."/>
        </authorList>
    </citation>
    <scope>NUCLEOTIDE SEQUENCE [LARGE SCALE GENOMIC DNA]</scope>
    <source>
        <strain evidence="11 12">RC3</strain>
    </source>
</reference>
<dbReference type="GO" id="GO:0000155">
    <property type="term" value="F:phosphorelay sensor kinase activity"/>
    <property type="evidence" value="ECO:0007669"/>
    <property type="project" value="InterPro"/>
</dbReference>
<dbReference type="PROSITE" id="PS50109">
    <property type="entry name" value="HIS_KIN"/>
    <property type="match status" value="1"/>
</dbReference>
<evidence type="ECO:0000256" key="7">
    <source>
        <dbReference type="ARBA" id="ARBA00023012"/>
    </source>
</evidence>
<evidence type="ECO:0000313" key="12">
    <source>
        <dbReference type="Proteomes" id="UP000007652"/>
    </source>
</evidence>
<sequence length="436" mass="50393">MSYFSIIFLLVLLINVSIYYILQKFYIDSKKNDVLFAAKTSLDYIDVYNNKVDLEKLKEIQRDVYSKIVIVLNGKVVYDDFNKILPLSDLFKKEIVTKQLNIYGEKYYILSYPIMLYNNHIGNIVFINSMKWALQRIKYIESQIIVISTIVLVLAFLYSLYISKSITRPLDKFVFEIEKSKDNLVLDEINIDGYKEIKRLCEAFNNMNKRIIELDKKRRQFVADASHELKSPLAGIKVLVESLQQGAMEDKNIRDEFLNSINNEIDRLSNLVNGLLELAQIENSDELRMSSLDIKELIKDVVKSLNPIAKNKNITINVEGEGIITYVNRDNMFRAIYNIIENAIKYSFEDSKIDILIEKDEQIKITIKDYGMGIPECDLPYIFDRFYRVDKTRARKTGGAGLGLSIAKHIIKLHKGDIEVKSKVGEGTAFIIKLPI</sequence>
<organism evidence="11 12">
    <name type="scientific">Caloramator australicus RC3</name>
    <dbReference type="NCBI Taxonomy" id="857293"/>
    <lineage>
        <taxon>Bacteria</taxon>
        <taxon>Bacillati</taxon>
        <taxon>Bacillota</taxon>
        <taxon>Clostridia</taxon>
        <taxon>Eubacteriales</taxon>
        <taxon>Clostridiaceae</taxon>
        <taxon>Caloramator</taxon>
    </lineage>
</organism>
<dbReference type="FunFam" id="1.10.287.130:FF:000001">
    <property type="entry name" value="Two-component sensor histidine kinase"/>
    <property type="match status" value="1"/>
</dbReference>
<dbReference type="EC" id="2.7.13.3" evidence="3"/>
<keyword evidence="9" id="KW-1133">Transmembrane helix</keyword>
<keyword evidence="12" id="KW-1185">Reference proteome</keyword>
<evidence type="ECO:0000256" key="6">
    <source>
        <dbReference type="ARBA" id="ARBA00022777"/>
    </source>
</evidence>
<keyword evidence="4" id="KW-0597">Phosphoprotein</keyword>
<dbReference type="CDD" id="cd00082">
    <property type="entry name" value="HisKA"/>
    <property type="match status" value="1"/>
</dbReference>
<dbReference type="SUPFAM" id="SSF47384">
    <property type="entry name" value="Homodimeric domain of signal transducing histidine kinase"/>
    <property type="match status" value="1"/>
</dbReference>
<keyword evidence="5 11" id="KW-0808">Transferase</keyword>
<dbReference type="InterPro" id="IPR050351">
    <property type="entry name" value="BphY/WalK/GraS-like"/>
</dbReference>
<dbReference type="AlphaFoldDB" id="I7KT31"/>
<dbReference type="InterPro" id="IPR036890">
    <property type="entry name" value="HATPase_C_sf"/>
</dbReference>
<evidence type="ECO:0000256" key="1">
    <source>
        <dbReference type="ARBA" id="ARBA00000085"/>
    </source>
</evidence>
<dbReference type="Gene3D" id="6.10.340.10">
    <property type="match status" value="1"/>
</dbReference>
<dbReference type="eggNOG" id="COG5002">
    <property type="taxonomic scope" value="Bacteria"/>
</dbReference>